<dbReference type="InterPro" id="IPR013529">
    <property type="entry name" value="Glyco_hydro_42_N"/>
</dbReference>
<evidence type="ECO:0000259" key="10">
    <source>
        <dbReference type="Pfam" id="PF02449"/>
    </source>
</evidence>
<comment type="similarity">
    <text evidence="2 6">Belongs to the glycosyl hydrolase 42 family.</text>
</comment>
<feature type="active site" description="Nucleophile" evidence="7">
    <location>
        <position position="312"/>
    </location>
</feature>
<feature type="domain" description="Beta-galactosidase trimerisation" evidence="11">
    <location>
        <begin position="403"/>
        <end position="614"/>
    </location>
</feature>
<dbReference type="Pfam" id="PF08532">
    <property type="entry name" value="Glyco_hydro_42M"/>
    <property type="match status" value="1"/>
</dbReference>
<dbReference type="InterPro" id="IPR013780">
    <property type="entry name" value="Glyco_hydro_b"/>
</dbReference>
<feature type="binding site" evidence="9">
    <location>
        <position position="160"/>
    </location>
    <ligand>
        <name>Zn(2+)</name>
        <dbReference type="ChEBI" id="CHEBI:29105"/>
    </ligand>
</feature>
<dbReference type="InterPro" id="IPR013738">
    <property type="entry name" value="Beta_galactosidase_Trimer"/>
</dbReference>
<evidence type="ECO:0000313" key="13">
    <source>
        <dbReference type="EMBL" id="AFC30917.1"/>
    </source>
</evidence>
<dbReference type="GO" id="GO:0006012">
    <property type="term" value="P:galactose metabolic process"/>
    <property type="evidence" value="ECO:0007669"/>
    <property type="project" value="InterPro"/>
</dbReference>
<dbReference type="PANTHER" id="PTHR36447">
    <property type="entry name" value="BETA-GALACTOSIDASE GANA"/>
    <property type="match status" value="1"/>
</dbReference>
<feature type="binding site" evidence="8">
    <location>
        <position position="320"/>
    </location>
    <ligand>
        <name>substrate</name>
    </ligand>
</feature>
<dbReference type="GO" id="GO:0009341">
    <property type="term" value="C:beta-galactosidase complex"/>
    <property type="evidence" value="ECO:0007669"/>
    <property type="project" value="InterPro"/>
</dbReference>
<dbReference type="SUPFAM" id="SSF51445">
    <property type="entry name" value="(Trans)glycosidases"/>
    <property type="match status" value="1"/>
</dbReference>
<feature type="domain" description="Glycoside hydrolase family 42 N-terminal" evidence="10">
    <location>
        <begin position="14"/>
        <end position="390"/>
    </location>
</feature>
<dbReference type="PIRSF" id="PIRSF001084">
    <property type="entry name" value="B-galactosidase"/>
    <property type="match status" value="1"/>
</dbReference>
<evidence type="ECO:0000256" key="9">
    <source>
        <dbReference type="PIRSR" id="PIRSR001084-3"/>
    </source>
</evidence>
<proteinExistence type="inferred from homology"/>
<keyword evidence="5 6" id="KW-0326">Glycosidase</keyword>
<feature type="active site" description="Proton donor" evidence="7">
    <location>
        <position position="150"/>
    </location>
</feature>
<evidence type="ECO:0000256" key="8">
    <source>
        <dbReference type="PIRSR" id="PIRSR001084-2"/>
    </source>
</evidence>
<dbReference type="Pfam" id="PF08533">
    <property type="entry name" value="Glyco_hydro_42C"/>
    <property type="match status" value="1"/>
</dbReference>
<evidence type="ECO:0000256" key="3">
    <source>
        <dbReference type="ARBA" id="ARBA00012756"/>
    </source>
</evidence>
<evidence type="ECO:0000313" key="14">
    <source>
        <dbReference type="Proteomes" id="UP000007523"/>
    </source>
</evidence>
<evidence type="ECO:0000259" key="12">
    <source>
        <dbReference type="Pfam" id="PF08533"/>
    </source>
</evidence>
<dbReference type="RefSeq" id="WP_014370756.1">
    <property type="nucleotide sequence ID" value="NC_016935.1"/>
</dbReference>
<feature type="binding site" evidence="8">
    <location>
        <position position="111"/>
    </location>
    <ligand>
        <name>substrate</name>
    </ligand>
</feature>
<evidence type="ECO:0000256" key="1">
    <source>
        <dbReference type="ARBA" id="ARBA00001412"/>
    </source>
</evidence>
<evidence type="ECO:0000259" key="11">
    <source>
        <dbReference type="Pfam" id="PF08532"/>
    </source>
</evidence>
<evidence type="ECO:0000256" key="7">
    <source>
        <dbReference type="PIRSR" id="PIRSR001084-1"/>
    </source>
</evidence>
<evidence type="ECO:0000256" key="5">
    <source>
        <dbReference type="ARBA" id="ARBA00023295"/>
    </source>
</evidence>
<dbReference type="InterPro" id="IPR003476">
    <property type="entry name" value="Glyco_hydro_42"/>
</dbReference>
<protein>
    <recommendedName>
        <fullName evidence="3 6">Beta-galactosidase</fullName>
        <shortName evidence="6">Beta-gal</shortName>
        <ecNumber evidence="3 6">3.2.1.23</ecNumber>
    </recommendedName>
</protein>
<dbReference type="Pfam" id="PF02449">
    <property type="entry name" value="Glyco_hydro_42"/>
    <property type="match status" value="1"/>
</dbReference>
<dbReference type="InterPro" id="IPR029062">
    <property type="entry name" value="Class_I_gatase-like"/>
</dbReference>
<feature type="domain" description="Beta-galactosidase C-terminal" evidence="12">
    <location>
        <begin position="623"/>
        <end position="679"/>
    </location>
</feature>
<keyword evidence="4 6" id="KW-0378">Hydrolase</keyword>
<evidence type="ECO:0000256" key="2">
    <source>
        <dbReference type="ARBA" id="ARBA00005940"/>
    </source>
</evidence>
<feature type="binding site" evidence="8">
    <location>
        <position position="149"/>
    </location>
    <ligand>
        <name>substrate</name>
    </ligand>
</feature>
<name>H6NLI3_9BACL</name>
<dbReference type="PANTHER" id="PTHR36447:SF1">
    <property type="entry name" value="BETA-GALACTOSIDASE GANA"/>
    <property type="match status" value="1"/>
</dbReference>
<feature type="binding site" evidence="9">
    <location>
        <position position="157"/>
    </location>
    <ligand>
        <name>Zn(2+)</name>
        <dbReference type="ChEBI" id="CHEBI:29105"/>
    </ligand>
</feature>
<keyword evidence="14" id="KW-1185">Reference proteome</keyword>
<dbReference type="Proteomes" id="UP000007523">
    <property type="component" value="Chromosome"/>
</dbReference>
<dbReference type="CDD" id="cd03143">
    <property type="entry name" value="A4_beta-galactosidase_middle_domain"/>
    <property type="match status" value="1"/>
</dbReference>
<dbReference type="EC" id="3.2.1.23" evidence="3 6"/>
<dbReference type="SUPFAM" id="SSF52317">
    <property type="entry name" value="Class I glutamine amidotransferase-like"/>
    <property type="match status" value="1"/>
</dbReference>
<dbReference type="EMBL" id="CP003235">
    <property type="protein sequence ID" value="AFC30917.1"/>
    <property type="molecule type" value="Genomic_DNA"/>
</dbReference>
<dbReference type="Gene3D" id="3.20.20.80">
    <property type="entry name" value="Glycosidases"/>
    <property type="match status" value="1"/>
</dbReference>
<accession>H6NLI3</accession>
<reference evidence="13 14" key="1">
    <citation type="journal article" date="2012" name="J. Bacteriol.">
        <title>Complete Genome Sequence of Paenibacillus mucilaginosus 3016, a Bacterium Functional as Microbial Fertilizer.</title>
        <authorList>
            <person name="Ma M."/>
            <person name="Wang Z."/>
            <person name="Li L."/>
            <person name="Jiang X."/>
            <person name="Guan D."/>
            <person name="Cao F."/>
            <person name="Chen H."/>
            <person name="Wang X."/>
            <person name="Shen D."/>
            <person name="Du B."/>
            <person name="Li J."/>
        </authorList>
    </citation>
    <scope>NUCLEOTIDE SEQUENCE [LARGE SCALE GENOMIC DNA]</scope>
    <source>
        <strain evidence="13 14">3016</strain>
    </source>
</reference>
<sequence length="688" mass="77515">MTAVRFGKIRYGGDYNPEQFPREIWDEDMKLFGEAGIDIATVNVFSWALNQPDEDTYRFEWLDEVLDLLHASGVEACLGTGTAAHPAWMARKYPDILAVTYDGKKRKFGRRHNSCPHSPAFRRFGPEMARRLAERYRDHPAVSLWHVNNEIGIRCYCANCEAAFREWLKQRYGTLDALNSAWYTRFWGHTYYDWEDIVLPSGLSEGMQGGNSDQTAFQGMTLDYYRFNSDSWLECYLLEARAIKSIIPDAVVTTNFQGNGTYKPLDYFRWAPHLDVIALDMYPENSTPASVMALRYDLMRGLKGGEPFLLMESTPSVINWKTVNPAKPPGVMRLRSWQAVARGADSVMFFQLRRSLGAYEKFHGAVIDHCGHGNTRVFRECTQLGEELHRLGGRLPGARTENRVALIFDWDNWWAVEMGGGPSAYLKYVEVIQHYYDALFSSGIGVDLIPPDGDYERYDLVLAPLLYMVKPGIAEKLEAYVGNGGTLAVSFYSGIADEHDRVVPGGYPGKLRRLLGLWVEEIDALFPDQRNGLRLLQDIGGMPKGDEHACGLVCEVVHPEGAETVGVFTDRYYRDAPALTRHRFGRGEAWYTATRPDPAFMREWLRHLCEGKGIRPIYDGVTGVEVTRRERDGKAYTFLLNHNDEPREVHLGSAVQQDLLSGARISGTAVLPAQGVLILGAEEGGDGS</sequence>
<dbReference type="STRING" id="1116391.PM3016_4139"/>
<dbReference type="HOGENOM" id="CLU_012430_1_1_9"/>
<keyword evidence="9" id="KW-0862">Zinc</keyword>
<dbReference type="InterPro" id="IPR013739">
    <property type="entry name" value="Beta_galactosidase_C"/>
</dbReference>
<evidence type="ECO:0000256" key="6">
    <source>
        <dbReference type="PIRNR" id="PIRNR001084"/>
    </source>
</evidence>
<dbReference type="GO" id="GO:0046872">
    <property type="term" value="F:metal ion binding"/>
    <property type="evidence" value="ECO:0007669"/>
    <property type="project" value="UniProtKB-KW"/>
</dbReference>
<dbReference type="Gene3D" id="2.60.40.1180">
    <property type="entry name" value="Golgi alpha-mannosidase II"/>
    <property type="match status" value="1"/>
</dbReference>
<dbReference type="Gene3D" id="3.40.50.880">
    <property type="match status" value="1"/>
</dbReference>
<dbReference type="InterPro" id="IPR017853">
    <property type="entry name" value="GH"/>
</dbReference>
<dbReference type="AlphaFoldDB" id="H6NLI3"/>
<comment type="catalytic activity">
    <reaction evidence="1 6">
        <text>Hydrolysis of terminal non-reducing beta-D-galactose residues in beta-D-galactosides.</text>
        <dbReference type="EC" id="3.2.1.23"/>
    </reaction>
</comment>
<gene>
    <name evidence="13" type="ORF">PM3016_4139</name>
</gene>
<evidence type="ECO:0000256" key="4">
    <source>
        <dbReference type="ARBA" id="ARBA00022801"/>
    </source>
</evidence>
<feature type="binding site" evidence="9">
    <location>
        <position position="115"/>
    </location>
    <ligand>
        <name>Zn(2+)</name>
        <dbReference type="ChEBI" id="CHEBI:29105"/>
    </ligand>
</feature>
<feature type="binding site" evidence="9">
    <location>
        <position position="155"/>
    </location>
    <ligand>
        <name>Zn(2+)</name>
        <dbReference type="ChEBI" id="CHEBI:29105"/>
    </ligand>
</feature>
<keyword evidence="9" id="KW-0479">Metal-binding</keyword>
<dbReference type="GO" id="GO:0004565">
    <property type="term" value="F:beta-galactosidase activity"/>
    <property type="evidence" value="ECO:0007669"/>
    <property type="project" value="UniProtKB-EC"/>
</dbReference>
<dbReference type="KEGG" id="pmq:PM3016_4139"/>
<organism evidence="13 14">
    <name type="scientific">Paenibacillus mucilaginosus 3016</name>
    <dbReference type="NCBI Taxonomy" id="1116391"/>
    <lineage>
        <taxon>Bacteria</taxon>
        <taxon>Bacillati</taxon>
        <taxon>Bacillota</taxon>
        <taxon>Bacilli</taxon>
        <taxon>Bacillales</taxon>
        <taxon>Paenibacillaceae</taxon>
        <taxon>Paenibacillus</taxon>
    </lineage>
</organism>